<keyword evidence="7" id="KW-0539">Nucleus</keyword>
<dbReference type="GO" id="GO:0003723">
    <property type="term" value="F:RNA binding"/>
    <property type="evidence" value="ECO:0007669"/>
    <property type="project" value="TreeGrafter"/>
</dbReference>
<evidence type="ECO:0000313" key="10">
    <source>
        <dbReference type="Proteomes" id="UP001163046"/>
    </source>
</evidence>
<evidence type="ECO:0000313" key="9">
    <source>
        <dbReference type="EMBL" id="KAJ7373360.1"/>
    </source>
</evidence>
<keyword evidence="10" id="KW-1185">Reference proteome</keyword>
<evidence type="ECO:0000256" key="2">
    <source>
        <dbReference type="ARBA" id="ARBA00009285"/>
    </source>
</evidence>
<reference evidence="9" key="1">
    <citation type="submission" date="2023-01" db="EMBL/GenBank/DDBJ databases">
        <title>Genome assembly of the deep-sea coral Lophelia pertusa.</title>
        <authorList>
            <person name="Herrera S."/>
            <person name="Cordes E."/>
        </authorList>
    </citation>
    <scope>NUCLEOTIDE SEQUENCE</scope>
    <source>
        <strain evidence="9">USNM1676648</strain>
        <tissue evidence="9">Polyp</tissue>
    </source>
</reference>
<dbReference type="Proteomes" id="UP001163046">
    <property type="component" value="Unassembled WGS sequence"/>
</dbReference>
<proteinExistence type="inferred from homology"/>
<evidence type="ECO:0000256" key="6">
    <source>
        <dbReference type="ARBA" id="ARBA00022816"/>
    </source>
</evidence>
<comment type="similarity">
    <text evidence="2">Belongs to the NXF family.</text>
</comment>
<dbReference type="SUPFAM" id="SSF46934">
    <property type="entry name" value="UBA-like"/>
    <property type="match status" value="1"/>
</dbReference>
<comment type="caution">
    <text evidence="9">The sequence shown here is derived from an EMBL/GenBank/DDBJ whole genome shotgun (WGS) entry which is preliminary data.</text>
</comment>
<accession>A0A9W9Z1R1</accession>
<comment type="subcellular location">
    <subcellularLocation>
        <location evidence="1">Nucleus</location>
    </subcellularLocation>
</comment>
<dbReference type="FunFam" id="1.10.8.10:FF:000018">
    <property type="entry name" value="Nuclear RNA export factor 1"/>
    <property type="match status" value="1"/>
</dbReference>
<protein>
    <submittedName>
        <fullName evidence="9">Poly(A)+ mRNA export from nucleus</fullName>
    </submittedName>
</protein>
<evidence type="ECO:0000256" key="7">
    <source>
        <dbReference type="ARBA" id="ARBA00023242"/>
    </source>
</evidence>
<feature type="domain" description="TAP-C" evidence="8">
    <location>
        <begin position="63"/>
        <end position="117"/>
    </location>
</feature>
<dbReference type="CDD" id="cd14342">
    <property type="entry name" value="UBA_TAP-C"/>
    <property type="match status" value="1"/>
</dbReference>
<organism evidence="9 10">
    <name type="scientific">Desmophyllum pertusum</name>
    <dbReference type="NCBI Taxonomy" id="174260"/>
    <lineage>
        <taxon>Eukaryota</taxon>
        <taxon>Metazoa</taxon>
        <taxon>Cnidaria</taxon>
        <taxon>Anthozoa</taxon>
        <taxon>Hexacorallia</taxon>
        <taxon>Scleractinia</taxon>
        <taxon>Caryophylliina</taxon>
        <taxon>Caryophylliidae</taxon>
        <taxon>Desmophyllum</taxon>
    </lineage>
</organism>
<evidence type="ECO:0000256" key="1">
    <source>
        <dbReference type="ARBA" id="ARBA00004123"/>
    </source>
</evidence>
<dbReference type="Gene3D" id="1.10.8.10">
    <property type="entry name" value="DNA helicase RuvA subunit, C-terminal domain"/>
    <property type="match status" value="1"/>
</dbReference>
<evidence type="ECO:0000256" key="4">
    <source>
        <dbReference type="ARBA" id="ARBA00022614"/>
    </source>
</evidence>
<keyword evidence="4" id="KW-0433">Leucine-rich repeat</keyword>
<dbReference type="AlphaFoldDB" id="A0A9W9Z1R1"/>
<keyword evidence="5" id="KW-0677">Repeat</keyword>
<keyword evidence="6" id="KW-0509">mRNA transport</keyword>
<evidence type="ECO:0000259" key="8">
    <source>
        <dbReference type="PROSITE" id="PS51281"/>
    </source>
</evidence>
<dbReference type="PANTHER" id="PTHR10662:SF22">
    <property type="entry name" value="NUCLEAR RNA EXPORT FACTOR 1"/>
    <property type="match status" value="1"/>
</dbReference>
<dbReference type="EMBL" id="MU826831">
    <property type="protein sequence ID" value="KAJ7373360.1"/>
    <property type="molecule type" value="Genomic_DNA"/>
</dbReference>
<dbReference type="InterPro" id="IPR009060">
    <property type="entry name" value="UBA-like_sf"/>
</dbReference>
<name>A0A9W9Z1R1_9CNID</name>
<dbReference type="PANTHER" id="PTHR10662">
    <property type="entry name" value="NUCLEAR RNA EXPORT FACTOR"/>
    <property type="match status" value="1"/>
</dbReference>
<dbReference type="OrthoDB" id="25872at2759"/>
<sequence>MGFTLYCEYVRLQLPTVVLASSYGATLSLDGTLGAASETVVSTEKIERLQANPVESSALASTPQQQEMVRRFSEQSTMNVEWSYKCLSENEWNYEKAALAFTSLKDSGSVPPEAFVK</sequence>
<dbReference type="PROSITE" id="PS51281">
    <property type="entry name" value="TAP_C"/>
    <property type="match status" value="1"/>
</dbReference>
<dbReference type="GO" id="GO:0005634">
    <property type="term" value="C:nucleus"/>
    <property type="evidence" value="ECO:0007669"/>
    <property type="project" value="UniProtKB-SubCell"/>
</dbReference>
<dbReference type="InterPro" id="IPR005637">
    <property type="entry name" value="TAP_C_dom"/>
</dbReference>
<dbReference type="InterPro" id="IPR030217">
    <property type="entry name" value="NXF_fam"/>
</dbReference>
<evidence type="ECO:0000256" key="5">
    <source>
        <dbReference type="ARBA" id="ARBA00022737"/>
    </source>
</evidence>
<keyword evidence="3" id="KW-0813">Transport</keyword>
<dbReference type="Pfam" id="PF03943">
    <property type="entry name" value="TAP_C"/>
    <property type="match status" value="1"/>
</dbReference>
<gene>
    <name evidence="9" type="primary">NXF1_1</name>
    <name evidence="9" type="ORF">OS493_012952</name>
</gene>
<dbReference type="SMART" id="SM00804">
    <property type="entry name" value="TAP_C"/>
    <property type="match status" value="1"/>
</dbReference>
<dbReference type="GO" id="GO:0016973">
    <property type="term" value="P:poly(A)+ mRNA export from nucleus"/>
    <property type="evidence" value="ECO:0007669"/>
    <property type="project" value="TreeGrafter"/>
</dbReference>
<evidence type="ECO:0000256" key="3">
    <source>
        <dbReference type="ARBA" id="ARBA00022448"/>
    </source>
</evidence>